<dbReference type="Proteomes" id="UP001273166">
    <property type="component" value="Unassembled WGS sequence"/>
</dbReference>
<evidence type="ECO:0000259" key="16">
    <source>
        <dbReference type="Pfam" id="PF02225"/>
    </source>
</evidence>
<evidence type="ECO:0000313" key="19">
    <source>
        <dbReference type="Proteomes" id="UP001273166"/>
    </source>
</evidence>
<dbReference type="InterPro" id="IPR007484">
    <property type="entry name" value="Peptidase_M28"/>
</dbReference>
<keyword evidence="11 14" id="KW-0862">Zinc</keyword>
<name>A0AAJ0M0V9_9PEZI</name>
<feature type="region of interest" description="Disordered" evidence="15">
    <location>
        <begin position="24"/>
        <end position="47"/>
    </location>
</feature>
<dbReference type="GO" id="GO:0046872">
    <property type="term" value="F:metal ion binding"/>
    <property type="evidence" value="ECO:0007669"/>
    <property type="project" value="UniProtKB-KW"/>
</dbReference>
<evidence type="ECO:0000256" key="11">
    <source>
        <dbReference type="ARBA" id="ARBA00022833"/>
    </source>
</evidence>
<dbReference type="Gene3D" id="3.50.30.30">
    <property type="match status" value="1"/>
</dbReference>
<keyword evidence="7 14" id="KW-0645">Protease</keyword>
<accession>A0AAJ0M0V9</accession>
<evidence type="ECO:0000256" key="6">
    <source>
        <dbReference type="ARBA" id="ARBA00022525"/>
    </source>
</evidence>
<keyword evidence="13" id="KW-0325">Glycoprotein</keyword>
<evidence type="ECO:0000256" key="7">
    <source>
        <dbReference type="ARBA" id="ARBA00022670"/>
    </source>
</evidence>
<sequence>MRTTATCLLALALPALATTAANAGAANGHDGPGGHHGPGKPDYNNKKPLVSSAKLQSLIKTKDLLAGSQKLQDFADAHGGNRAFGGGGHNATVDYLYKTLKSLNYYNVAKQPFTEIYSEGTGSLSVDDAAIAAEILTYTPGGEATAPLVAVANLGCDAADYPATVAGNIALISRGTCPFSQKSVNAKAAGAVAAVIYNNAPGSLSGTLGTPFLEYAPVVGISQEDGAALLAKLAAGAVTATFKVDAVVEERVSYNVIAETKEGDHDNVLVVGGHSDSVPAGPGVNDDGSGIIGILNVAKALTKFRVKNAVRFAFWSAEEFGLLGSYHYVKSINSSEAELSKIRAYLNFDMIASPNYIYAIYDGDGSAFNLTGPAGSDVIEADFASFFTSRKVPSVPTEFNGRSDYAAFIENGIPSGGLFTGAEGLKTAEEAALFGGEAGVAYDVNYHKKGDTVDNLALDAFLLNTQAIAHSVAKYATSWESLPAVDRKTRRWDGDRARMMKRATSSHGHSHAGPCGGNRSI</sequence>
<evidence type="ECO:0000256" key="2">
    <source>
        <dbReference type="ARBA" id="ARBA00004613"/>
    </source>
</evidence>
<dbReference type="GO" id="GO:0008235">
    <property type="term" value="F:metalloexopeptidase activity"/>
    <property type="evidence" value="ECO:0007669"/>
    <property type="project" value="InterPro"/>
</dbReference>
<dbReference type="Pfam" id="PF04389">
    <property type="entry name" value="Peptidase_M28"/>
    <property type="match status" value="1"/>
</dbReference>
<dbReference type="FunFam" id="3.50.30.30:FF:000030">
    <property type="entry name" value="Peptide hydrolase"/>
    <property type="match status" value="1"/>
</dbReference>
<dbReference type="SUPFAM" id="SSF52025">
    <property type="entry name" value="PA domain"/>
    <property type="match status" value="1"/>
</dbReference>
<dbReference type="InterPro" id="IPR041756">
    <property type="entry name" value="M28_SGAP-like"/>
</dbReference>
<organism evidence="18 19">
    <name type="scientific">Chaetomium strumarium</name>
    <dbReference type="NCBI Taxonomy" id="1170767"/>
    <lineage>
        <taxon>Eukaryota</taxon>
        <taxon>Fungi</taxon>
        <taxon>Dikarya</taxon>
        <taxon>Ascomycota</taxon>
        <taxon>Pezizomycotina</taxon>
        <taxon>Sordariomycetes</taxon>
        <taxon>Sordariomycetidae</taxon>
        <taxon>Sordariales</taxon>
        <taxon>Chaetomiaceae</taxon>
        <taxon>Chaetomium</taxon>
    </lineage>
</organism>
<feature type="region of interest" description="Disordered" evidence="15">
    <location>
        <begin position="500"/>
        <end position="521"/>
    </location>
</feature>
<reference evidence="18" key="1">
    <citation type="journal article" date="2023" name="Mol. Phylogenet. Evol.">
        <title>Genome-scale phylogeny and comparative genomics of the fungal order Sordariales.</title>
        <authorList>
            <person name="Hensen N."/>
            <person name="Bonometti L."/>
            <person name="Westerberg I."/>
            <person name="Brannstrom I.O."/>
            <person name="Guillou S."/>
            <person name="Cros-Aarteil S."/>
            <person name="Calhoun S."/>
            <person name="Haridas S."/>
            <person name="Kuo A."/>
            <person name="Mondo S."/>
            <person name="Pangilinan J."/>
            <person name="Riley R."/>
            <person name="LaButti K."/>
            <person name="Andreopoulos B."/>
            <person name="Lipzen A."/>
            <person name="Chen C."/>
            <person name="Yan M."/>
            <person name="Daum C."/>
            <person name="Ng V."/>
            <person name="Clum A."/>
            <person name="Steindorff A."/>
            <person name="Ohm R.A."/>
            <person name="Martin F."/>
            <person name="Silar P."/>
            <person name="Natvig D.O."/>
            <person name="Lalanne C."/>
            <person name="Gautier V."/>
            <person name="Ament-Velasquez S.L."/>
            <person name="Kruys A."/>
            <person name="Hutchinson M.I."/>
            <person name="Powell A.J."/>
            <person name="Barry K."/>
            <person name="Miller A.N."/>
            <person name="Grigoriev I.V."/>
            <person name="Debuchy R."/>
            <person name="Gladieux P."/>
            <person name="Hiltunen Thoren M."/>
            <person name="Johannesson H."/>
        </authorList>
    </citation>
    <scope>NUCLEOTIDE SEQUENCE</scope>
    <source>
        <strain evidence="18">CBS 333.67</strain>
    </source>
</reference>
<keyword evidence="6" id="KW-0964">Secreted</keyword>
<evidence type="ECO:0000259" key="17">
    <source>
        <dbReference type="Pfam" id="PF04389"/>
    </source>
</evidence>
<dbReference type="FunFam" id="3.40.630.10:FF:000054">
    <property type="entry name" value="Peptide hydrolase"/>
    <property type="match status" value="1"/>
</dbReference>
<gene>
    <name evidence="18" type="ORF">B0T15DRAFT_537550</name>
</gene>
<dbReference type="RefSeq" id="XP_062720553.1">
    <property type="nucleotide sequence ID" value="XM_062869627.1"/>
</dbReference>
<evidence type="ECO:0000256" key="9">
    <source>
        <dbReference type="ARBA" id="ARBA00022729"/>
    </source>
</evidence>
<evidence type="ECO:0000256" key="3">
    <source>
        <dbReference type="ARBA" id="ARBA00005957"/>
    </source>
</evidence>
<dbReference type="PANTHER" id="PTHR12147:SF57">
    <property type="entry name" value="PEPTIDE HYDROLASE"/>
    <property type="match status" value="1"/>
</dbReference>
<keyword evidence="9 14" id="KW-0732">Signal</keyword>
<dbReference type="InterPro" id="IPR045175">
    <property type="entry name" value="M28_fam"/>
</dbReference>
<dbReference type="GeneID" id="87888456"/>
<dbReference type="InterPro" id="IPR003137">
    <property type="entry name" value="PA_domain"/>
</dbReference>
<feature type="domain" description="PA" evidence="16">
    <location>
        <begin position="145"/>
        <end position="229"/>
    </location>
</feature>
<reference evidence="18" key="2">
    <citation type="submission" date="2023-06" db="EMBL/GenBank/DDBJ databases">
        <authorList>
            <consortium name="Lawrence Berkeley National Laboratory"/>
            <person name="Mondo S.J."/>
            <person name="Hensen N."/>
            <person name="Bonometti L."/>
            <person name="Westerberg I."/>
            <person name="Brannstrom I.O."/>
            <person name="Guillou S."/>
            <person name="Cros-Aarteil S."/>
            <person name="Calhoun S."/>
            <person name="Haridas S."/>
            <person name="Kuo A."/>
            <person name="Pangilinan J."/>
            <person name="Riley R."/>
            <person name="Labutti K."/>
            <person name="Andreopoulos B."/>
            <person name="Lipzen A."/>
            <person name="Chen C."/>
            <person name="Yanf M."/>
            <person name="Daum C."/>
            <person name="Ng V."/>
            <person name="Clum A."/>
            <person name="Steindorff A."/>
            <person name="Ohm R."/>
            <person name="Martin F."/>
            <person name="Silar P."/>
            <person name="Natvig D."/>
            <person name="Lalanne C."/>
            <person name="Gautier V."/>
            <person name="Ament-Velasquez S.L."/>
            <person name="Kruys A."/>
            <person name="Hutchinson M.I."/>
            <person name="Powell A.J."/>
            <person name="Barry K."/>
            <person name="Miller A.N."/>
            <person name="Grigoriev I.V."/>
            <person name="Debuchy R."/>
            <person name="Gladieux P."/>
            <person name="Thoren M.H."/>
            <person name="Johannesson H."/>
        </authorList>
    </citation>
    <scope>NUCLEOTIDE SEQUENCE</scope>
    <source>
        <strain evidence="18">CBS 333.67</strain>
    </source>
</reference>
<feature type="chain" id="PRO_5042316931" description="Peptide hydrolase" evidence="14">
    <location>
        <begin position="18"/>
        <end position="521"/>
    </location>
</feature>
<dbReference type="GO" id="GO:0004177">
    <property type="term" value="F:aminopeptidase activity"/>
    <property type="evidence" value="ECO:0007669"/>
    <property type="project" value="UniProtKB-KW"/>
</dbReference>
<evidence type="ECO:0000256" key="8">
    <source>
        <dbReference type="ARBA" id="ARBA00022723"/>
    </source>
</evidence>
<feature type="domain" description="Peptidase M28" evidence="17">
    <location>
        <begin position="255"/>
        <end position="470"/>
    </location>
</feature>
<dbReference type="SUPFAM" id="SSF53187">
    <property type="entry name" value="Zn-dependent exopeptidases"/>
    <property type="match status" value="1"/>
</dbReference>
<keyword evidence="19" id="KW-1185">Reference proteome</keyword>
<dbReference type="GO" id="GO:0006508">
    <property type="term" value="P:proteolysis"/>
    <property type="evidence" value="ECO:0007669"/>
    <property type="project" value="UniProtKB-KW"/>
</dbReference>
<proteinExistence type="inferred from homology"/>
<comment type="cofactor">
    <cofactor evidence="1">
        <name>Zn(2+)</name>
        <dbReference type="ChEBI" id="CHEBI:29105"/>
    </cofactor>
</comment>
<evidence type="ECO:0000256" key="13">
    <source>
        <dbReference type="ARBA" id="ARBA00023180"/>
    </source>
</evidence>
<comment type="subcellular location">
    <subcellularLocation>
        <location evidence="2">Secreted</location>
    </subcellularLocation>
</comment>
<dbReference type="EMBL" id="JAUDZG010000005">
    <property type="protein sequence ID" value="KAK3304773.1"/>
    <property type="molecule type" value="Genomic_DNA"/>
</dbReference>
<evidence type="ECO:0000256" key="1">
    <source>
        <dbReference type="ARBA" id="ARBA00001947"/>
    </source>
</evidence>
<protein>
    <recommendedName>
        <fullName evidence="14">Peptide hydrolase</fullName>
        <ecNumber evidence="14">3.4.-.-</ecNumber>
    </recommendedName>
</protein>
<comment type="similarity">
    <text evidence="3">Belongs to the peptidase M28 family. M28A subfamily.</text>
</comment>
<dbReference type="EC" id="3.4.-.-" evidence="14"/>
<dbReference type="InterPro" id="IPR046450">
    <property type="entry name" value="PA_dom_sf"/>
</dbReference>
<evidence type="ECO:0000256" key="4">
    <source>
        <dbReference type="ARBA" id="ARBA00011245"/>
    </source>
</evidence>
<dbReference type="Gene3D" id="3.40.630.10">
    <property type="entry name" value="Zn peptidases"/>
    <property type="match status" value="1"/>
</dbReference>
<dbReference type="CDD" id="cd02130">
    <property type="entry name" value="PA_ScAPY_like"/>
    <property type="match status" value="1"/>
</dbReference>
<evidence type="ECO:0000256" key="12">
    <source>
        <dbReference type="ARBA" id="ARBA00023049"/>
    </source>
</evidence>
<evidence type="ECO:0000256" key="10">
    <source>
        <dbReference type="ARBA" id="ARBA00022801"/>
    </source>
</evidence>
<keyword evidence="12" id="KW-0482">Metalloprotease</keyword>
<evidence type="ECO:0000256" key="14">
    <source>
        <dbReference type="RuleBase" id="RU361240"/>
    </source>
</evidence>
<comment type="caution">
    <text evidence="18">The sequence shown here is derived from an EMBL/GenBank/DDBJ whole genome shotgun (WGS) entry which is preliminary data.</text>
</comment>
<dbReference type="GO" id="GO:0005576">
    <property type="term" value="C:extracellular region"/>
    <property type="evidence" value="ECO:0007669"/>
    <property type="project" value="UniProtKB-SubCell"/>
</dbReference>
<dbReference type="Pfam" id="PF02225">
    <property type="entry name" value="PA"/>
    <property type="match status" value="1"/>
</dbReference>
<keyword evidence="5" id="KW-0031">Aminopeptidase</keyword>
<evidence type="ECO:0000256" key="5">
    <source>
        <dbReference type="ARBA" id="ARBA00022438"/>
    </source>
</evidence>
<feature type="signal peptide" evidence="14">
    <location>
        <begin position="1"/>
        <end position="17"/>
    </location>
</feature>
<dbReference type="PANTHER" id="PTHR12147">
    <property type="entry name" value="METALLOPEPTIDASE M28 FAMILY MEMBER"/>
    <property type="match status" value="1"/>
</dbReference>
<comment type="subunit">
    <text evidence="4">Monomer.</text>
</comment>
<keyword evidence="10 14" id="KW-0378">Hydrolase</keyword>
<dbReference type="CDD" id="cd03876">
    <property type="entry name" value="M28_SGAP_like"/>
    <property type="match status" value="1"/>
</dbReference>
<evidence type="ECO:0000256" key="15">
    <source>
        <dbReference type="SAM" id="MobiDB-lite"/>
    </source>
</evidence>
<evidence type="ECO:0000313" key="18">
    <source>
        <dbReference type="EMBL" id="KAK3304773.1"/>
    </source>
</evidence>
<keyword evidence="8 14" id="KW-0479">Metal-binding</keyword>
<dbReference type="AlphaFoldDB" id="A0AAJ0M0V9"/>